<reference evidence="3" key="3">
    <citation type="submission" date="2024-09" db="EMBL/GenBank/DDBJ databases">
        <authorList>
            <person name="Sun Q."/>
        </authorList>
    </citation>
    <scope>NUCLEOTIDE SEQUENCE</scope>
    <source>
        <strain evidence="3">NBRC 112578</strain>
    </source>
</reference>
<evidence type="ECO:0008006" key="5">
    <source>
        <dbReference type="Google" id="ProtNLM"/>
    </source>
</evidence>
<accession>A0ABD5XYD4</accession>
<keyword evidence="4" id="KW-1185">Reference proteome</keyword>
<evidence type="ECO:0000313" key="2">
    <source>
        <dbReference type="EMBL" id="MFC7138185.1"/>
    </source>
</evidence>
<dbReference type="EMBL" id="JBHSZG010000008">
    <property type="protein sequence ID" value="MFC7137826.1"/>
    <property type="molecule type" value="Genomic_DNA"/>
</dbReference>
<sequence length="168" mass="17605">MSAAIRAAGAIRTVGVDAPNARHVRTLVHRLRREGDAGLARSVARDTVRGVAQAIACRLGAVVERLTSVAPRLYTPIPYEVTLLDDPEAQAAHEATHVARHDAFVGVVDPPAATALVDRTREDAMAAGIAALRDRGDVVAVVGTSHLDGIADRLRARAEVNGIDTEGG</sequence>
<dbReference type="AlphaFoldDB" id="A0ABD5XYD4"/>
<dbReference type="EMBL" id="JBHSZG010000008">
    <property type="protein sequence ID" value="MFC7138185.1"/>
    <property type="molecule type" value="Genomic_DNA"/>
</dbReference>
<evidence type="ECO:0000313" key="3">
    <source>
        <dbReference type="EMBL" id="MFC7138212.1"/>
    </source>
</evidence>
<proteinExistence type="predicted"/>
<comment type="caution">
    <text evidence="3">The sequence shown here is derived from an EMBL/GenBank/DDBJ whole genome shotgun (WGS) entry which is preliminary data.</text>
</comment>
<evidence type="ECO:0000313" key="1">
    <source>
        <dbReference type="EMBL" id="MFC7137826.1"/>
    </source>
</evidence>
<name>A0ABD5XYD4_9EURY</name>
<protein>
    <recommendedName>
        <fullName evidence="5">TraB family protein</fullName>
    </recommendedName>
</protein>
<gene>
    <name evidence="1" type="ORF">ACFQRB_18035</name>
    <name evidence="2" type="ORF">ACFQRB_20300</name>
    <name evidence="3" type="ORF">ACFQRB_20525</name>
</gene>
<evidence type="ECO:0000313" key="4">
    <source>
        <dbReference type="Proteomes" id="UP001596368"/>
    </source>
</evidence>
<reference evidence="3" key="1">
    <citation type="journal article" date="2014" name="Int. J. Syst. Evol. Microbiol.">
        <title>Complete genome sequence of Corynebacterium casei LMG S-19264T (=DSM 44701T), isolated from a smear-ripened cheese.</title>
        <authorList>
            <consortium name="US DOE Joint Genome Institute (JGI-PGF)"/>
            <person name="Walter F."/>
            <person name="Albersmeier A."/>
            <person name="Kalinowski J."/>
            <person name="Ruckert C."/>
        </authorList>
    </citation>
    <scope>NUCLEOTIDE SEQUENCE [LARGE SCALE GENOMIC DNA]</scope>
    <source>
        <strain evidence="3">NBRC 112578</strain>
    </source>
</reference>
<dbReference type="Proteomes" id="UP001596368">
    <property type="component" value="Unassembled WGS sequence"/>
</dbReference>
<organism evidence="3 4">
    <name type="scientific">Halobaculum litoreum</name>
    <dbReference type="NCBI Taxonomy" id="3031998"/>
    <lineage>
        <taxon>Archaea</taxon>
        <taxon>Methanobacteriati</taxon>
        <taxon>Methanobacteriota</taxon>
        <taxon>Stenosarchaea group</taxon>
        <taxon>Halobacteria</taxon>
        <taxon>Halobacteriales</taxon>
        <taxon>Haloferacaceae</taxon>
        <taxon>Halobaculum</taxon>
    </lineage>
</organism>
<reference evidence="4" key="2">
    <citation type="journal article" date="2019" name="Int. J. Syst. Evol. Microbiol.">
        <title>The Global Catalogue of Microorganisms (GCM) 10K type strain sequencing project: providing services to taxonomists for standard genome sequencing and annotation.</title>
        <authorList>
            <consortium name="The Broad Institute Genomics Platform"/>
            <consortium name="The Broad Institute Genome Sequencing Center for Infectious Disease"/>
            <person name="Wu L."/>
            <person name="Ma J."/>
        </authorList>
    </citation>
    <scope>NUCLEOTIDE SEQUENCE [LARGE SCALE GENOMIC DNA]</scope>
    <source>
        <strain evidence="4">DT92</strain>
    </source>
</reference>
<dbReference type="EMBL" id="JBHSZG010000009">
    <property type="protein sequence ID" value="MFC7138212.1"/>
    <property type="molecule type" value="Genomic_DNA"/>
</dbReference>